<dbReference type="Proteomes" id="UP000586918">
    <property type="component" value="Unassembled WGS sequence"/>
</dbReference>
<protein>
    <submittedName>
        <fullName evidence="2">Uncharacterized protein</fullName>
    </submittedName>
</protein>
<dbReference type="RefSeq" id="WP_169410953.1">
    <property type="nucleotide sequence ID" value="NZ_JAAXKZ010000014.1"/>
</dbReference>
<organism evidence="2 3">
    <name type="scientific">Pseudonocardia bannensis</name>
    <dbReference type="NCBI Taxonomy" id="630973"/>
    <lineage>
        <taxon>Bacteria</taxon>
        <taxon>Bacillati</taxon>
        <taxon>Actinomycetota</taxon>
        <taxon>Actinomycetes</taxon>
        <taxon>Pseudonocardiales</taxon>
        <taxon>Pseudonocardiaceae</taxon>
        <taxon>Pseudonocardia</taxon>
    </lineage>
</organism>
<evidence type="ECO:0000313" key="2">
    <source>
        <dbReference type="EMBL" id="NMH91167.1"/>
    </source>
</evidence>
<gene>
    <name evidence="2" type="ORF">HF519_06085</name>
</gene>
<reference evidence="2 3" key="1">
    <citation type="submission" date="2020-04" db="EMBL/GenBank/DDBJ databases">
        <authorList>
            <person name="Klaysubun C."/>
            <person name="Duangmal K."/>
            <person name="Lipun K."/>
        </authorList>
    </citation>
    <scope>NUCLEOTIDE SEQUENCE [LARGE SCALE GENOMIC DNA]</scope>
    <source>
        <strain evidence="2 3">DSM 45300</strain>
    </source>
</reference>
<feature type="region of interest" description="Disordered" evidence="1">
    <location>
        <begin position="1"/>
        <end position="27"/>
    </location>
</feature>
<proteinExistence type="predicted"/>
<feature type="compositionally biased region" description="Basic and acidic residues" evidence="1">
    <location>
        <begin position="11"/>
        <end position="27"/>
    </location>
</feature>
<comment type="caution">
    <text evidence="2">The sequence shown here is derived from an EMBL/GenBank/DDBJ whole genome shotgun (WGS) entry which is preliminary data.</text>
</comment>
<dbReference type="AlphaFoldDB" id="A0A848DEY5"/>
<sequence length="82" mass="8248">MTVPSQHLSRPAHDGPRPGDPRPADARPLEVVQAAVDAAMAGLADLAGRPAGEHVQAFERVHAALGEALAAGTPGDQAAGRA</sequence>
<evidence type="ECO:0000313" key="3">
    <source>
        <dbReference type="Proteomes" id="UP000586918"/>
    </source>
</evidence>
<dbReference type="EMBL" id="JAAXKZ010000014">
    <property type="protein sequence ID" value="NMH91167.1"/>
    <property type="molecule type" value="Genomic_DNA"/>
</dbReference>
<keyword evidence="3" id="KW-1185">Reference proteome</keyword>
<name>A0A848DEY5_9PSEU</name>
<evidence type="ECO:0000256" key="1">
    <source>
        <dbReference type="SAM" id="MobiDB-lite"/>
    </source>
</evidence>
<accession>A0A848DEY5</accession>